<gene>
    <name evidence="1" type="ORF">T459_33227</name>
</gene>
<organism evidence="1 2">
    <name type="scientific">Capsicum annuum</name>
    <name type="common">Capsicum pepper</name>
    <dbReference type="NCBI Taxonomy" id="4072"/>
    <lineage>
        <taxon>Eukaryota</taxon>
        <taxon>Viridiplantae</taxon>
        <taxon>Streptophyta</taxon>
        <taxon>Embryophyta</taxon>
        <taxon>Tracheophyta</taxon>
        <taxon>Spermatophyta</taxon>
        <taxon>Magnoliopsida</taxon>
        <taxon>eudicotyledons</taxon>
        <taxon>Gunneridae</taxon>
        <taxon>Pentapetalae</taxon>
        <taxon>asterids</taxon>
        <taxon>lamiids</taxon>
        <taxon>Solanales</taxon>
        <taxon>Solanaceae</taxon>
        <taxon>Solanoideae</taxon>
        <taxon>Capsiceae</taxon>
        <taxon>Capsicum</taxon>
    </lineage>
</organism>
<evidence type="ECO:0000313" key="2">
    <source>
        <dbReference type="Proteomes" id="UP000222542"/>
    </source>
</evidence>
<dbReference type="PANTHER" id="PTHR48302">
    <property type="entry name" value="ULP1 PROTEASE FAMILY, C-TERMINAL CATALYTIC DOMAIN CONTAINING PROTEIN"/>
    <property type="match status" value="1"/>
</dbReference>
<proteinExistence type="predicted"/>
<dbReference type="Gramene" id="PHT62940">
    <property type="protein sequence ID" value="PHT62940"/>
    <property type="gene ID" value="T459_33227"/>
</dbReference>
<name>A0A2G2XZN0_CAPAN</name>
<keyword evidence="2" id="KW-1185">Reference proteome</keyword>
<sequence>MGRMPYVLNVWMYECYSEVDSTIVEQVGNVIPRIFNWQVVGIKVKYKKFMADKSTDVYSAADPMDGHYFDWNRSPIQQQSEDVEGYGEDNATTSLDALVESVVNHNSDNTNVGTSTTMHVHDDHMDVEGVSADIGPATLVCLVAVVKNQKPNNDNVGTSNMQVNYSSTLSESAQFKLDALLKVIAAPIDDVPIEVVPPAEPVVNQYDISDSQLPLDFPDAVGMAHQAAKTLLRLLSESKRDPKFSSLHTQQNMLMALKQLRIRSKNRNNNSLLMVF</sequence>
<dbReference type="EMBL" id="AYRZ02000052">
    <property type="protein sequence ID" value="PHT62940.1"/>
    <property type="molecule type" value="Genomic_DNA"/>
</dbReference>
<dbReference type="AlphaFoldDB" id="A0A2G2XZN0"/>
<protein>
    <submittedName>
        <fullName evidence="1">Uncharacterized protein</fullName>
    </submittedName>
</protein>
<evidence type="ECO:0000313" key="1">
    <source>
        <dbReference type="EMBL" id="PHT62940.1"/>
    </source>
</evidence>
<dbReference type="PANTHER" id="PTHR48302:SF2">
    <property type="entry name" value="DUF1985 DOMAIN-CONTAINING PROTEIN"/>
    <property type="match status" value="1"/>
</dbReference>
<reference evidence="1 2" key="1">
    <citation type="journal article" date="2014" name="Nat. Genet.">
        <title>Genome sequence of the hot pepper provides insights into the evolution of pungency in Capsicum species.</title>
        <authorList>
            <person name="Kim S."/>
            <person name="Park M."/>
            <person name="Yeom S.I."/>
            <person name="Kim Y.M."/>
            <person name="Lee J.M."/>
            <person name="Lee H.A."/>
            <person name="Seo E."/>
            <person name="Choi J."/>
            <person name="Cheong K."/>
            <person name="Kim K.T."/>
            <person name="Jung K."/>
            <person name="Lee G.W."/>
            <person name="Oh S.K."/>
            <person name="Bae C."/>
            <person name="Kim S.B."/>
            <person name="Lee H.Y."/>
            <person name="Kim S.Y."/>
            <person name="Kim M.S."/>
            <person name="Kang B.C."/>
            <person name="Jo Y.D."/>
            <person name="Yang H.B."/>
            <person name="Jeong H.J."/>
            <person name="Kang W.H."/>
            <person name="Kwon J.K."/>
            <person name="Shin C."/>
            <person name="Lim J.Y."/>
            <person name="Park J.H."/>
            <person name="Huh J.H."/>
            <person name="Kim J.S."/>
            <person name="Kim B.D."/>
            <person name="Cohen O."/>
            <person name="Paran I."/>
            <person name="Suh M.C."/>
            <person name="Lee S.B."/>
            <person name="Kim Y.K."/>
            <person name="Shin Y."/>
            <person name="Noh S.J."/>
            <person name="Park J."/>
            <person name="Seo Y.S."/>
            <person name="Kwon S.Y."/>
            <person name="Kim H.A."/>
            <person name="Park J.M."/>
            <person name="Kim H.J."/>
            <person name="Choi S.B."/>
            <person name="Bosland P.W."/>
            <person name="Reeves G."/>
            <person name="Jo S.H."/>
            <person name="Lee B.W."/>
            <person name="Cho H.T."/>
            <person name="Choi H.S."/>
            <person name="Lee M.S."/>
            <person name="Yu Y."/>
            <person name="Do Choi Y."/>
            <person name="Park B.S."/>
            <person name="van Deynze A."/>
            <person name="Ashrafi H."/>
            <person name="Hill T."/>
            <person name="Kim W.T."/>
            <person name="Pai H.S."/>
            <person name="Ahn H.K."/>
            <person name="Yeam I."/>
            <person name="Giovannoni J.J."/>
            <person name="Rose J.K."/>
            <person name="Sorensen I."/>
            <person name="Lee S.J."/>
            <person name="Kim R.W."/>
            <person name="Choi I.Y."/>
            <person name="Choi B.S."/>
            <person name="Lim J.S."/>
            <person name="Lee Y.H."/>
            <person name="Choi D."/>
        </authorList>
    </citation>
    <scope>NUCLEOTIDE SEQUENCE [LARGE SCALE GENOMIC DNA]</scope>
    <source>
        <strain evidence="2">cv. CM334</strain>
    </source>
</reference>
<reference evidence="1 2" key="2">
    <citation type="journal article" date="2017" name="Genome Biol.">
        <title>New reference genome sequences of hot pepper reveal the massive evolution of plant disease-resistance genes by retroduplication.</title>
        <authorList>
            <person name="Kim S."/>
            <person name="Park J."/>
            <person name="Yeom S.I."/>
            <person name="Kim Y.M."/>
            <person name="Seo E."/>
            <person name="Kim K.T."/>
            <person name="Kim M.S."/>
            <person name="Lee J.M."/>
            <person name="Cheong K."/>
            <person name="Shin H.S."/>
            <person name="Kim S.B."/>
            <person name="Han K."/>
            <person name="Lee J."/>
            <person name="Park M."/>
            <person name="Lee H.A."/>
            <person name="Lee H.Y."/>
            <person name="Lee Y."/>
            <person name="Oh S."/>
            <person name="Lee J.H."/>
            <person name="Choi E."/>
            <person name="Choi E."/>
            <person name="Lee S.E."/>
            <person name="Jeon J."/>
            <person name="Kim H."/>
            <person name="Choi G."/>
            <person name="Song H."/>
            <person name="Lee J."/>
            <person name="Lee S.C."/>
            <person name="Kwon J.K."/>
            <person name="Lee H.Y."/>
            <person name="Koo N."/>
            <person name="Hong Y."/>
            <person name="Kim R.W."/>
            <person name="Kang W.H."/>
            <person name="Huh J.H."/>
            <person name="Kang B.C."/>
            <person name="Yang T.J."/>
            <person name="Lee Y.H."/>
            <person name="Bennetzen J.L."/>
            <person name="Choi D."/>
        </authorList>
    </citation>
    <scope>NUCLEOTIDE SEQUENCE [LARGE SCALE GENOMIC DNA]</scope>
    <source>
        <strain evidence="2">cv. CM334</strain>
    </source>
</reference>
<comment type="caution">
    <text evidence="1">The sequence shown here is derived from an EMBL/GenBank/DDBJ whole genome shotgun (WGS) entry which is preliminary data.</text>
</comment>
<accession>A0A2G2XZN0</accession>
<dbReference type="Proteomes" id="UP000222542">
    <property type="component" value="Unassembled WGS sequence"/>
</dbReference>